<dbReference type="InterPro" id="IPR042054">
    <property type="entry name" value="YegD-like"/>
</dbReference>
<keyword evidence="2" id="KW-0067">ATP-binding</keyword>
<dbReference type="PRINTS" id="PR00301">
    <property type="entry name" value="HEATSHOCK70"/>
</dbReference>
<proteinExistence type="predicted"/>
<dbReference type="InterPro" id="IPR043129">
    <property type="entry name" value="ATPase_NBD"/>
</dbReference>
<evidence type="ECO:0000313" key="3">
    <source>
        <dbReference type="EMBL" id="MFC3123827.1"/>
    </source>
</evidence>
<dbReference type="PANTHER" id="PTHR42749:SF1">
    <property type="entry name" value="CELL SHAPE-DETERMINING PROTEIN MREB"/>
    <property type="match status" value="1"/>
</dbReference>
<dbReference type="Proteomes" id="UP001595593">
    <property type="component" value="Unassembled WGS sequence"/>
</dbReference>
<evidence type="ECO:0000313" key="4">
    <source>
        <dbReference type="Proteomes" id="UP001595593"/>
    </source>
</evidence>
<comment type="caution">
    <text evidence="3">The sequence shown here is derived from an EMBL/GenBank/DDBJ whole genome shotgun (WGS) entry which is preliminary data.</text>
</comment>
<dbReference type="SUPFAM" id="SSF53067">
    <property type="entry name" value="Actin-like ATPase domain"/>
    <property type="match status" value="2"/>
</dbReference>
<protein>
    <submittedName>
        <fullName evidence="3">Hsp70 family protein</fullName>
    </submittedName>
</protein>
<dbReference type="InterPro" id="IPR013126">
    <property type="entry name" value="Hsp_70_fam"/>
</dbReference>
<accession>A0ABV7FTY6</accession>
<organism evidence="3 4">
    <name type="scientific">Teichococcus globiformis</name>
    <dbReference type="NCBI Taxonomy" id="2307229"/>
    <lineage>
        <taxon>Bacteria</taxon>
        <taxon>Pseudomonadati</taxon>
        <taxon>Pseudomonadota</taxon>
        <taxon>Alphaproteobacteria</taxon>
        <taxon>Acetobacterales</taxon>
        <taxon>Roseomonadaceae</taxon>
        <taxon>Roseomonas</taxon>
    </lineage>
</organism>
<dbReference type="Gene3D" id="3.30.420.40">
    <property type="match status" value="3"/>
</dbReference>
<dbReference type="Gene3D" id="3.90.640.10">
    <property type="entry name" value="Actin, Chain A, domain 4"/>
    <property type="match status" value="2"/>
</dbReference>
<dbReference type="EMBL" id="JBHRTN010000004">
    <property type="protein sequence ID" value="MFC3123827.1"/>
    <property type="molecule type" value="Genomic_DNA"/>
</dbReference>
<reference evidence="4" key="1">
    <citation type="journal article" date="2019" name="Int. J. Syst. Evol. Microbiol.">
        <title>The Global Catalogue of Microorganisms (GCM) 10K type strain sequencing project: providing services to taxonomists for standard genome sequencing and annotation.</title>
        <authorList>
            <consortium name="The Broad Institute Genomics Platform"/>
            <consortium name="The Broad Institute Genome Sequencing Center for Infectious Disease"/>
            <person name="Wu L."/>
            <person name="Ma J."/>
        </authorList>
    </citation>
    <scope>NUCLEOTIDE SEQUENCE [LARGE SCALE GENOMIC DNA]</scope>
    <source>
        <strain evidence="4">KCTC 52094</strain>
    </source>
</reference>
<dbReference type="Pfam" id="PF00012">
    <property type="entry name" value="HSP70"/>
    <property type="match status" value="1"/>
</dbReference>
<dbReference type="PANTHER" id="PTHR42749">
    <property type="entry name" value="CELL SHAPE-DETERMINING PROTEIN MREB"/>
    <property type="match status" value="1"/>
</dbReference>
<evidence type="ECO:0000256" key="1">
    <source>
        <dbReference type="ARBA" id="ARBA00022741"/>
    </source>
</evidence>
<name>A0ABV7FTY6_9PROT</name>
<dbReference type="RefSeq" id="WP_379593098.1">
    <property type="nucleotide sequence ID" value="NZ_JBHRTN010000004.1"/>
</dbReference>
<evidence type="ECO:0000256" key="2">
    <source>
        <dbReference type="ARBA" id="ARBA00022840"/>
    </source>
</evidence>
<dbReference type="CDD" id="cd10231">
    <property type="entry name" value="ASKHA_NBD_HSP70_YegD-like"/>
    <property type="match status" value="1"/>
</dbReference>
<keyword evidence="4" id="KW-1185">Reference proteome</keyword>
<gene>
    <name evidence="3" type="ORF">ACFOD4_02040</name>
</gene>
<keyword evidence="1" id="KW-0547">Nucleotide-binding</keyword>
<sequence>MATVIGLDFGTTNSVISLLDEEGRSSTASFHLGAGSLDVFRSVLCFWSETARGNALRHEAGPAAIEAYLEDPLASRLIMSMKSHLATASFTETRIFGRSWSLEALIATFLRALLGASGNPSPEALLVVGRPVRFVGETADDALAERRLRAAFAEAGRTALHLALEPEAAGTRFAATLDGPATVLVGDFGGGTSDFSILRFDPRQGVEALGHAGVGIAGDALDYRIIDRVVSPALGKGGTYRVMGTDLPVPPTFFSNFAHWHRLSMMRGPKTLREIEEVARLSADPSRLRHLITLIEDEAGFSLYRAVSGAKAALSVAETTRLVFEHERFKVDAEVTRGEFEGWIRPELARMGGAIDAALNDAGLSAGQVDRVFLTGGTSLVPAVRGLFEERFGAGKVMGGGEFVSVAEGLALIGRRIAA</sequence>